<accession>A0ABX3ACZ4</accession>
<evidence type="ECO:0000313" key="6">
    <source>
        <dbReference type="Proteomes" id="UP000094329"/>
    </source>
</evidence>
<comment type="subcellular location">
    <subcellularLocation>
        <location evidence="1">Membrane</location>
    </subcellularLocation>
</comment>
<evidence type="ECO:0000313" key="5">
    <source>
        <dbReference type="EMBL" id="ODN44054.1"/>
    </source>
</evidence>
<dbReference type="Pfam" id="PF00905">
    <property type="entry name" value="Transpeptidase"/>
    <property type="match status" value="1"/>
</dbReference>
<reference evidence="5 6" key="1">
    <citation type="submission" date="2016-08" db="EMBL/GenBank/DDBJ databases">
        <title>Draft genome sequence of Candidatus Piscirickettsia litoralis, from seawater.</title>
        <authorList>
            <person name="Wan X."/>
            <person name="Lee A.J."/>
            <person name="Hou S."/>
            <person name="Donachie S.P."/>
        </authorList>
    </citation>
    <scope>NUCLEOTIDE SEQUENCE [LARGE SCALE GENOMIC DNA]</scope>
    <source>
        <strain evidence="5 6">Y2</strain>
    </source>
</reference>
<dbReference type="InterPro" id="IPR012338">
    <property type="entry name" value="Beta-lactam/transpept-like"/>
</dbReference>
<evidence type="ECO:0000259" key="4">
    <source>
        <dbReference type="Pfam" id="PF03717"/>
    </source>
</evidence>
<dbReference type="Pfam" id="PF03717">
    <property type="entry name" value="PBP_dimer"/>
    <property type="match status" value="1"/>
</dbReference>
<feature type="domain" description="Penicillin-binding protein transpeptidase" evidence="3">
    <location>
        <begin position="115"/>
        <end position="409"/>
    </location>
</feature>
<gene>
    <name evidence="5" type="ORF">BGC07_09180</name>
</gene>
<keyword evidence="2" id="KW-0472">Membrane</keyword>
<feature type="domain" description="Penicillin-binding protein dimerisation" evidence="4">
    <location>
        <begin position="3"/>
        <end position="74"/>
    </location>
</feature>
<dbReference type="EMBL" id="MDTU01000001">
    <property type="protein sequence ID" value="ODN44054.1"/>
    <property type="molecule type" value="Genomic_DNA"/>
</dbReference>
<dbReference type="SUPFAM" id="SSF56601">
    <property type="entry name" value="beta-lactamase/transpeptidase-like"/>
    <property type="match status" value="1"/>
</dbReference>
<keyword evidence="6" id="KW-1185">Reference proteome</keyword>
<dbReference type="InterPro" id="IPR050515">
    <property type="entry name" value="Beta-lactam/transpept"/>
</dbReference>
<dbReference type="Gene3D" id="3.90.1310.10">
    <property type="entry name" value="Penicillin-binding protein 2a (Domain 2)"/>
    <property type="match status" value="1"/>
</dbReference>
<evidence type="ECO:0000256" key="1">
    <source>
        <dbReference type="ARBA" id="ARBA00004370"/>
    </source>
</evidence>
<organism evidence="5 6">
    <name type="scientific">Piscirickettsia litoralis</name>
    <dbReference type="NCBI Taxonomy" id="1891921"/>
    <lineage>
        <taxon>Bacteria</taxon>
        <taxon>Pseudomonadati</taxon>
        <taxon>Pseudomonadota</taxon>
        <taxon>Gammaproteobacteria</taxon>
        <taxon>Thiotrichales</taxon>
        <taxon>Piscirickettsiaceae</taxon>
        <taxon>Piscirickettsia</taxon>
    </lineage>
</organism>
<dbReference type="InterPro" id="IPR005311">
    <property type="entry name" value="PBP_dimer"/>
</dbReference>
<dbReference type="Gene3D" id="3.30.450.330">
    <property type="match status" value="1"/>
</dbReference>
<dbReference type="PANTHER" id="PTHR30627:SF1">
    <property type="entry name" value="PEPTIDOGLYCAN D,D-TRANSPEPTIDASE FTSI"/>
    <property type="match status" value="1"/>
</dbReference>
<protein>
    <submittedName>
        <fullName evidence="5">Penicillin-binding protein</fullName>
    </submittedName>
</protein>
<dbReference type="InterPro" id="IPR001460">
    <property type="entry name" value="PCN-bd_Tpept"/>
</dbReference>
<sequence>MAIQVKSLDLPGVYIGQYYRRFYPDGAMLAPLVGLTNIDEQGQEGVELAYNDWLVGVSQKKNIRHDRRGDIIDVLVQKTGSQYGKGLALSIDRRIQHIAHTALIGAIYNYQARSGSIVVLDAKNSEILAIANHPSFNPNNRSNLAPELIRNRAVTDVFEPGSVMKPFTIAYALSSGKFQKNDTINTAPGWLNIDGRKIHDARNYGELAIADVLKKSSNVGIAKMMMQLPALEFKYFLSRFGFGEVSFSGLPGERSGVISGEGRLTQAKAASLGFGYGLAATTLQLAQAYAVLAAEGVRYPVRIVEGQAQGQRVLDADIAVDVVKMLETVVSPTGTGHRAMIPGFRVAGKTGTVRMVSKKGYDLDRYTALFAGIVPVNQPRLVVVVVIHDPRGDRYYGGEIAAPVFATIAKRSLHVLGVEPDNNNDGYKIREYKKANRSS</sequence>
<dbReference type="PANTHER" id="PTHR30627">
    <property type="entry name" value="PEPTIDOGLYCAN D,D-TRANSPEPTIDASE"/>
    <property type="match status" value="1"/>
</dbReference>
<comment type="caution">
    <text evidence="5">The sequence shown here is derived from an EMBL/GenBank/DDBJ whole genome shotgun (WGS) entry which is preliminary data.</text>
</comment>
<evidence type="ECO:0000259" key="3">
    <source>
        <dbReference type="Pfam" id="PF00905"/>
    </source>
</evidence>
<evidence type="ECO:0000256" key="2">
    <source>
        <dbReference type="ARBA" id="ARBA00023136"/>
    </source>
</evidence>
<name>A0ABX3ACZ4_9GAMM</name>
<dbReference type="Gene3D" id="3.40.710.10">
    <property type="entry name" value="DD-peptidase/beta-lactamase superfamily"/>
    <property type="match status" value="1"/>
</dbReference>
<proteinExistence type="predicted"/>
<dbReference type="Proteomes" id="UP000094329">
    <property type="component" value="Unassembled WGS sequence"/>
</dbReference>